<dbReference type="PANTHER" id="PTHR11240">
    <property type="entry name" value="RIBONUCLEASE T2"/>
    <property type="match status" value="1"/>
</dbReference>
<dbReference type="PANTHER" id="PTHR11240:SF22">
    <property type="entry name" value="RIBONUCLEASE T2"/>
    <property type="match status" value="1"/>
</dbReference>
<dbReference type="InterPro" id="IPR036430">
    <property type="entry name" value="RNase_T2-like_sf"/>
</dbReference>
<keyword evidence="5" id="KW-1185">Reference proteome</keyword>
<organism evidence="4 5">
    <name type="scientific">Sphingomonas paeninsulae</name>
    <dbReference type="NCBI Taxonomy" id="2319844"/>
    <lineage>
        <taxon>Bacteria</taxon>
        <taxon>Pseudomonadati</taxon>
        <taxon>Pseudomonadota</taxon>
        <taxon>Alphaproteobacteria</taxon>
        <taxon>Sphingomonadales</taxon>
        <taxon>Sphingomonadaceae</taxon>
        <taxon>Sphingomonas</taxon>
    </lineage>
</organism>
<proteinExistence type="inferred from homology"/>
<evidence type="ECO:0000256" key="2">
    <source>
        <dbReference type="RuleBase" id="RU004328"/>
    </source>
</evidence>
<dbReference type="EMBL" id="CP032829">
    <property type="protein sequence ID" value="AYJ87334.1"/>
    <property type="molecule type" value="Genomic_DNA"/>
</dbReference>
<dbReference type="GO" id="GO:0003723">
    <property type="term" value="F:RNA binding"/>
    <property type="evidence" value="ECO:0007669"/>
    <property type="project" value="InterPro"/>
</dbReference>
<dbReference type="GO" id="GO:0033897">
    <property type="term" value="F:ribonuclease T2 activity"/>
    <property type="evidence" value="ECO:0007669"/>
    <property type="project" value="InterPro"/>
</dbReference>
<dbReference type="PROSITE" id="PS00530">
    <property type="entry name" value="RNASE_T2_1"/>
    <property type="match status" value="1"/>
</dbReference>
<dbReference type="Pfam" id="PF00445">
    <property type="entry name" value="Ribonuclease_T2"/>
    <property type="match status" value="1"/>
</dbReference>
<accession>A0A494TIL4</accession>
<dbReference type="InterPro" id="IPR018188">
    <property type="entry name" value="RNase_T2_His_AS_1"/>
</dbReference>
<dbReference type="OrthoDB" id="4720638at2"/>
<name>A0A494TIL4_SPHPE</name>
<dbReference type="SUPFAM" id="SSF55895">
    <property type="entry name" value="Ribonuclease Rh-like"/>
    <property type="match status" value="1"/>
</dbReference>
<dbReference type="KEGG" id="spha:D3Y57_17105"/>
<reference evidence="4 5" key="1">
    <citation type="submission" date="2018-09" db="EMBL/GenBank/DDBJ databases">
        <title>Sphingomonas peninsula sp. nov., isolated from fildes peninsula, Antarctic soil.</title>
        <authorList>
            <person name="Yingchao G."/>
        </authorList>
    </citation>
    <scope>NUCLEOTIDE SEQUENCE [LARGE SCALE GENOMIC DNA]</scope>
    <source>
        <strain evidence="4 5">YZ-8</strain>
    </source>
</reference>
<dbReference type="Proteomes" id="UP000276254">
    <property type="component" value="Chromosome"/>
</dbReference>
<evidence type="ECO:0000313" key="4">
    <source>
        <dbReference type="EMBL" id="AYJ87334.1"/>
    </source>
</evidence>
<protein>
    <submittedName>
        <fullName evidence="4">Ribonuclease T</fullName>
    </submittedName>
</protein>
<feature type="chain" id="PRO_5019856355" evidence="3">
    <location>
        <begin position="32"/>
        <end position="255"/>
    </location>
</feature>
<evidence type="ECO:0000256" key="1">
    <source>
        <dbReference type="ARBA" id="ARBA00007469"/>
    </source>
</evidence>
<feature type="signal peptide" evidence="3">
    <location>
        <begin position="1"/>
        <end position="31"/>
    </location>
</feature>
<evidence type="ECO:0000313" key="5">
    <source>
        <dbReference type="Proteomes" id="UP000276254"/>
    </source>
</evidence>
<evidence type="ECO:0000256" key="3">
    <source>
        <dbReference type="SAM" id="SignalP"/>
    </source>
</evidence>
<gene>
    <name evidence="4" type="ORF">D3Y57_17105</name>
</gene>
<dbReference type="InterPro" id="IPR033130">
    <property type="entry name" value="RNase_T2_His_AS_2"/>
</dbReference>
<dbReference type="Gene3D" id="3.90.730.10">
    <property type="entry name" value="Ribonuclease T2-like"/>
    <property type="match status" value="1"/>
</dbReference>
<comment type="similarity">
    <text evidence="1 2">Belongs to the RNase T2 family.</text>
</comment>
<dbReference type="PROSITE" id="PS00531">
    <property type="entry name" value="RNASE_T2_2"/>
    <property type="match status" value="1"/>
</dbReference>
<keyword evidence="3" id="KW-0732">Signal</keyword>
<dbReference type="InterPro" id="IPR001568">
    <property type="entry name" value="RNase_T2-like"/>
</dbReference>
<dbReference type="GO" id="GO:0006401">
    <property type="term" value="P:RNA catabolic process"/>
    <property type="evidence" value="ECO:0007669"/>
    <property type="project" value="TreeGrafter"/>
</dbReference>
<dbReference type="AlphaFoldDB" id="A0A494TIL4"/>
<sequence length="255" mass="28118">MFRLDGSRKVHLRRISAWTSCWLSIALPAFAHAQAISCAVPANVPRPHADTPDIRNPRRVLPIASYTLALSWSPQFCKESGARDSSAMQCGGAGAGGNRFGFTLHGLWPDGSGKEWPQYCSAVPILSETTIRANLCATPSAQLLQHEYAKHGSCVTGSPDDYFRRSTRLYAAIRYPDMDRLSRQRKLTVASFTTAFARANRGLNVGAVRVTTTREGWLDEIWLCLDTGFRYERCTQGGGARPGTPLRIWRGSSAR</sequence>